<dbReference type="EMBL" id="UINC01004454">
    <property type="protein sequence ID" value="SVA14446.1"/>
    <property type="molecule type" value="Genomic_DNA"/>
</dbReference>
<proteinExistence type="predicted"/>
<dbReference type="AlphaFoldDB" id="A0A381TE98"/>
<name>A0A381TE98_9ZZZZ</name>
<organism evidence="1">
    <name type="scientific">marine metagenome</name>
    <dbReference type="NCBI Taxonomy" id="408172"/>
    <lineage>
        <taxon>unclassified sequences</taxon>
        <taxon>metagenomes</taxon>
        <taxon>ecological metagenomes</taxon>
    </lineage>
</organism>
<evidence type="ECO:0000313" key="1">
    <source>
        <dbReference type="EMBL" id="SVA14446.1"/>
    </source>
</evidence>
<sequence>MKKKMNKIVEEEIKENWSSAVEGDLEHPELGFIHYWTGEQRGRIVVRFSYEGQDKGESEKMFFIDLSKEGWVLRHISTFQSQDSKLKLVKNQSFREQDELEQKYRSIIDLFLESRKLRNPF</sequence>
<protein>
    <submittedName>
        <fullName evidence="1">Uncharacterized protein</fullName>
    </submittedName>
</protein>
<gene>
    <name evidence="1" type="ORF">METZ01_LOCUS67300</name>
</gene>
<reference evidence="1" key="1">
    <citation type="submission" date="2018-05" db="EMBL/GenBank/DDBJ databases">
        <authorList>
            <person name="Lanie J.A."/>
            <person name="Ng W.-L."/>
            <person name="Kazmierczak K.M."/>
            <person name="Andrzejewski T.M."/>
            <person name="Davidsen T.M."/>
            <person name="Wayne K.J."/>
            <person name="Tettelin H."/>
            <person name="Glass J.I."/>
            <person name="Rusch D."/>
            <person name="Podicherti R."/>
            <person name="Tsui H.-C.T."/>
            <person name="Winkler M.E."/>
        </authorList>
    </citation>
    <scope>NUCLEOTIDE SEQUENCE</scope>
</reference>
<accession>A0A381TE98</accession>